<comment type="caution">
    <text evidence="3">The sequence shown here is derived from an EMBL/GenBank/DDBJ whole genome shotgun (WGS) entry which is preliminary data.</text>
</comment>
<dbReference type="AlphaFoldDB" id="A0A016S3F6"/>
<organism evidence="3 4">
    <name type="scientific">Ancylostoma ceylanicum</name>
    <dbReference type="NCBI Taxonomy" id="53326"/>
    <lineage>
        <taxon>Eukaryota</taxon>
        <taxon>Metazoa</taxon>
        <taxon>Ecdysozoa</taxon>
        <taxon>Nematoda</taxon>
        <taxon>Chromadorea</taxon>
        <taxon>Rhabditida</taxon>
        <taxon>Rhabditina</taxon>
        <taxon>Rhabditomorpha</taxon>
        <taxon>Strongyloidea</taxon>
        <taxon>Ancylostomatidae</taxon>
        <taxon>Ancylostomatinae</taxon>
        <taxon>Ancylostoma</taxon>
    </lineage>
</organism>
<dbReference type="PANTHER" id="PTHR31327:SF12">
    <property type="entry name" value="PDZ DOMAIN-CONTAINING PROTEIN"/>
    <property type="match status" value="1"/>
</dbReference>
<feature type="compositionally biased region" description="Basic and acidic residues" evidence="1">
    <location>
        <begin position="211"/>
        <end position="230"/>
    </location>
</feature>
<reference evidence="4" key="1">
    <citation type="journal article" date="2015" name="Nat. Genet.">
        <title>The genome and transcriptome of the zoonotic hookworm Ancylostoma ceylanicum identify infection-specific gene families.</title>
        <authorList>
            <person name="Schwarz E.M."/>
            <person name="Hu Y."/>
            <person name="Antoshechkin I."/>
            <person name="Miller M.M."/>
            <person name="Sternberg P.W."/>
            <person name="Aroian R.V."/>
        </authorList>
    </citation>
    <scope>NUCLEOTIDE SEQUENCE</scope>
    <source>
        <strain evidence="4">HY135</strain>
    </source>
</reference>
<protein>
    <recommendedName>
        <fullName evidence="2">PDZ domain-containing protein</fullName>
    </recommendedName>
</protein>
<dbReference type="SUPFAM" id="SSF50156">
    <property type="entry name" value="PDZ domain-like"/>
    <property type="match status" value="1"/>
</dbReference>
<dbReference type="InterPro" id="IPR040264">
    <property type="entry name" value="T15H9.4-like"/>
</dbReference>
<dbReference type="PROSITE" id="PS50106">
    <property type="entry name" value="PDZ"/>
    <property type="match status" value="1"/>
</dbReference>
<evidence type="ECO:0000259" key="2">
    <source>
        <dbReference type="PROSITE" id="PS50106"/>
    </source>
</evidence>
<dbReference type="PANTHER" id="PTHR31327">
    <property type="entry name" value="SPERM MEIOSIS PDZ DOMAIN CONTAINING PROTEINS-RELATED"/>
    <property type="match status" value="1"/>
</dbReference>
<feature type="region of interest" description="Disordered" evidence="1">
    <location>
        <begin position="196"/>
        <end position="230"/>
    </location>
</feature>
<feature type="domain" description="PDZ" evidence="2">
    <location>
        <begin position="62"/>
        <end position="130"/>
    </location>
</feature>
<proteinExistence type="predicted"/>
<feature type="region of interest" description="Disordered" evidence="1">
    <location>
        <begin position="28"/>
        <end position="49"/>
    </location>
</feature>
<dbReference type="EMBL" id="JARK01001646">
    <property type="protein sequence ID" value="EYB84784.1"/>
    <property type="molecule type" value="Genomic_DNA"/>
</dbReference>
<dbReference type="InterPro" id="IPR001478">
    <property type="entry name" value="PDZ"/>
</dbReference>
<keyword evidence="4" id="KW-1185">Reference proteome</keyword>
<evidence type="ECO:0000313" key="4">
    <source>
        <dbReference type="Proteomes" id="UP000024635"/>
    </source>
</evidence>
<dbReference type="SMART" id="SM00228">
    <property type="entry name" value="PDZ"/>
    <property type="match status" value="1"/>
</dbReference>
<dbReference type="Gene3D" id="2.30.42.10">
    <property type="match status" value="1"/>
</dbReference>
<sequence length="284" mass="31704">MLILTNAYVMSRSDDRSCEYTQLLTDKLQDPSDETSKSKSAEDIPPDRGKNITRKKGFVYSLVTIEHVKGARFGLGIKDYKDQVVVSKSEPGSVCGDLLKRLDRIIDVNGTQVADRDVCREMLIKSLQKTKKVTLVIERPVGKEAIASMEAFLADACRQSTVSSPTPNVNLLKIKKPQSNSLHRKPRSNSLIRVISSGSGRKAKGSNESIVTDHTRETNKMPQREPSDRNMKALKAKKNSKLIAASDPKFICDSLHRNYVTVFQLVGSLRRKSEIRESQSINKT</sequence>
<evidence type="ECO:0000256" key="1">
    <source>
        <dbReference type="SAM" id="MobiDB-lite"/>
    </source>
</evidence>
<name>A0A016S3F6_9BILA</name>
<gene>
    <name evidence="3" type="primary">Acey_s0310.g2109</name>
    <name evidence="3" type="ORF">Y032_0310g2109</name>
</gene>
<accession>A0A016S3F6</accession>
<dbReference type="Proteomes" id="UP000024635">
    <property type="component" value="Unassembled WGS sequence"/>
</dbReference>
<evidence type="ECO:0000313" key="3">
    <source>
        <dbReference type="EMBL" id="EYB84784.1"/>
    </source>
</evidence>
<dbReference type="STRING" id="53326.A0A016S3F6"/>
<dbReference type="OrthoDB" id="5865737at2759"/>
<dbReference type="InterPro" id="IPR036034">
    <property type="entry name" value="PDZ_sf"/>
</dbReference>